<keyword evidence="2" id="KW-1185">Reference proteome</keyword>
<evidence type="ECO:0000313" key="2">
    <source>
        <dbReference type="Proteomes" id="UP000037393"/>
    </source>
</evidence>
<dbReference type="Proteomes" id="UP000037393">
    <property type="component" value="Unassembled WGS sequence"/>
</dbReference>
<gene>
    <name evidence="1" type="ORF">GM31_00185</name>
</gene>
<dbReference type="AlphaFoldDB" id="A0A0L0GUQ5"/>
<dbReference type="PATRIC" id="fig|379893.4.peg.39"/>
<proteinExistence type="predicted"/>
<name>A0A0L0GUQ5_9ENTR</name>
<dbReference type="EMBL" id="JNGI01000104">
    <property type="protein sequence ID" value="KNC92153.1"/>
    <property type="molecule type" value="Genomic_DNA"/>
</dbReference>
<organism evidence="1 2">
    <name type="scientific">Trabulsiella odontotermitis</name>
    <dbReference type="NCBI Taxonomy" id="379893"/>
    <lineage>
        <taxon>Bacteria</taxon>
        <taxon>Pseudomonadati</taxon>
        <taxon>Pseudomonadota</taxon>
        <taxon>Gammaproteobacteria</taxon>
        <taxon>Enterobacterales</taxon>
        <taxon>Enterobacteriaceae</taxon>
        <taxon>Trabulsiella</taxon>
    </lineage>
</organism>
<accession>A0A0L0GUQ5</accession>
<comment type="caution">
    <text evidence="1">The sequence shown here is derived from an EMBL/GenBank/DDBJ whole genome shotgun (WGS) entry which is preliminary data.</text>
</comment>
<reference evidence="1 2" key="1">
    <citation type="journal article" date="2015" name="Appl. Environ. Microbiol.">
        <title>The Enterobacterium Trabulsiella odontotermitis Presents Novel Adaptations Related to Its Association with Fungus-Growing Termites.</title>
        <authorList>
            <person name="Sapountzis P."/>
            <person name="Gruntjes T."/>
            <person name="Otani S."/>
            <person name="Estevez J."/>
            <person name="da Costa R.R."/>
            <person name="Plunkett G.3rd."/>
            <person name="Perna N.T."/>
            <person name="Poulsen M."/>
        </authorList>
    </citation>
    <scope>NUCLEOTIDE SEQUENCE [LARGE SCALE GENOMIC DNA]</scope>
    <source>
        <strain evidence="1 2">12</strain>
    </source>
</reference>
<sequence length="170" mass="18495">MVILCFPYQCFLLAQTLTLVQAPIQSKGEVLQRCISHNGVIAGCSIFNQILKLFDLPFFENPKSNAIQISIKKFSALHPVLILMMIRTKHHGEQDNGAGIQRDTQEPGAERRYVGCTLASAQPDAGSGHAAAALPIPGLAAWVTIRLALTRAAFLLALSSSERHRSAYRG</sequence>
<protein>
    <submittedName>
        <fullName evidence="1">Uncharacterized protein</fullName>
    </submittedName>
</protein>
<evidence type="ECO:0000313" key="1">
    <source>
        <dbReference type="EMBL" id="KNC92153.1"/>
    </source>
</evidence>